<evidence type="ECO:0000256" key="1">
    <source>
        <dbReference type="ARBA" id="ARBA00022723"/>
    </source>
</evidence>
<organism evidence="7 8">
    <name type="scientific">Lasiosphaeria ovina</name>
    <dbReference type="NCBI Taxonomy" id="92902"/>
    <lineage>
        <taxon>Eukaryota</taxon>
        <taxon>Fungi</taxon>
        <taxon>Dikarya</taxon>
        <taxon>Ascomycota</taxon>
        <taxon>Pezizomycotina</taxon>
        <taxon>Sordariomycetes</taxon>
        <taxon>Sordariomycetidae</taxon>
        <taxon>Sordariales</taxon>
        <taxon>Lasiosphaeriaceae</taxon>
        <taxon>Lasiosphaeria</taxon>
    </lineage>
</organism>
<dbReference type="PROSITE" id="PS01360">
    <property type="entry name" value="ZF_MYND_1"/>
    <property type="match status" value="1"/>
</dbReference>
<evidence type="ECO:0000256" key="4">
    <source>
        <dbReference type="PROSITE-ProRule" id="PRU00134"/>
    </source>
</evidence>
<reference evidence="7" key="2">
    <citation type="submission" date="2023-06" db="EMBL/GenBank/DDBJ databases">
        <authorList>
            <consortium name="Lawrence Berkeley National Laboratory"/>
            <person name="Haridas S."/>
            <person name="Hensen N."/>
            <person name="Bonometti L."/>
            <person name="Westerberg I."/>
            <person name="Brannstrom I.O."/>
            <person name="Guillou S."/>
            <person name="Cros-Aarteil S."/>
            <person name="Calhoun S."/>
            <person name="Kuo A."/>
            <person name="Mondo S."/>
            <person name="Pangilinan J."/>
            <person name="Riley R."/>
            <person name="Labutti K."/>
            <person name="Andreopoulos B."/>
            <person name="Lipzen A."/>
            <person name="Chen C."/>
            <person name="Yanf M."/>
            <person name="Daum C."/>
            <person name="Ng V."/>
            <person name="Clum A."/>
            <person name="Steindorff A."/>
            <person name="Ohm R."/>
            <person name="Martin F."/>
            <person name="Silar P."/>
            <person name="Natvig D."/>
            <person name="Lalanne C."/>
            <person name="Gautier V."/>
            <person name="Ament-Velasquez S.L."/>
            <person name="Kruys A."/>
            <person name="Hutchinson M.I."/>
            <person name="Powell A.J."/>
            <person name="Barry K."/>
            <person name="Miller A.N."/>
            <person name="Grigoriev I.V."/>
            <person name="Debuchy R."/>
            <person name="Gladieux P."/>
            <person name="Thoren M.H."/>
            <person name="Johannesson H."/>
        </authorList>
    </citation>
    <scope>NUCLEOTIDE SEQUENCE</scope>
    <source>
        <strain evidence="7">CBS 958.72</strain>
    </source>
</reference>
<dbReference type="GO" id="GO:0008270">
    <property type="term" value="F:zinc ion binding"/>
    <property type="evidence" value="ECO:0007669"/>
    <property type="project" value="UniProtKB-KW"/>
</dbReference>
<gene>
    <name evidence="7" type="ORF">B0T24DRAFT_538114</name>
</gene>
<feature type="domain" description="MYND-type" evidence="6">
    <location>
        <begin position="4"/>
        <end position="44"/>
    </location>
</feature>
<evidence type="ECO:0000256" key="2">
    <source>
        <dbReference type="ARBA" id="ARBA00022771"/>
    </source>
</evidence>
<dbReference type="EMBL" id="JAULSN010000010">
    <property type="protein sequence ID" value="KAK3361882.1"/>
    <property type="molecule type" value="Genomic_DNA"/>
</dbReference>
<dbReference type="Gene3D" id="6.10.140.2220">
    <property type="match status" value="1"/>
</dbReference>
<dbReference type="SUPFAM" id="SSF144232">
    <property type="entry name" value="HIT/MYND zinc finger-like"/>
    <property type="match status" value="1"/>
</dbReference>
<protein>
    <submittedName>
        <fullName evidence="7">MYND domain protein</fullName>
    </submittedName>
</protein>
<feature type="region of interest" description="Disordered" evidence="5">
    <location>
        <begin position="42"/>
        <end position="65"/>
    </location>
</feature>
<reference evidence="7" key="1">
    <citation type="journal article" date="2023" name="Mol. Phylogenet. Evol.">
        <title>Genome-scale phylogeny and comparative genomics of the fungal order Sordariales.</title>
        <authorList>
            <person name="Hensen N."/>
            <person name="Bonometti L."/>
            <person name="Westerberg I."/>
            <person name="Brannstrom I.O."/>
            <person name="Guillou S."/>
            <person name="Cros-Aarteil S."/>
            <person name="Calhoun S."/>
            <person name="Haridas S."/>
            <person name="Kuo A."/>
            <person name="Mondo S."/>
            <person name="Pangilinan J."/>
            <person name="Riley R."/>
            <person name="LaButti K."/>
            <person name="Andreopoulos B."/>
            <person name="Lipzen A."/>
            <person name="Chen C."/>
            <person name="Yan M."/>
            <person name="Daum C."/>
            <person name="Ng V."/>
            <person name="Clum A."/>
            <person name="Steindorff A."/>
            <person name="Ohm R.A."/>
            <person name="Martin F."/>
            <person name="Silar P."/>
            <person name="Natvig D.O."/>
            <person name="Lalanne C."/>
            <person name="Gautier V."/>
            <person name="Ament-Velasquez S.L."/>
            <person name="Kruys A."/>
            <person name="Hutchinson M.I."/>
            <person name="Powell A.J."/>
            <person name="Barry K."/>
            <person name="Miller A.N."/>
            <person name="Grigoriev I.V."/>
            <person name="Debuchy R."/>
            <person name="Gladieux P."/>
            <person name="Hiltunen Thoren M."/>
            <person name="Johannesson H."/>
        </authorList>
    </citation>
    <scope>NUCLEOTIDE SEQUENCE</scope>
    <source>
        <strain evidence="7">CBS 958.72</strain>
    </source>
</reference>
<dbReference type="Proteomes" id="UP001287356">
    <property type="component" value="Unassembled WGS sequence"/>
</dbReference>
<accession>A0AAE0MYR1</accession>
<feature type="compositionally biased region" description="Low complexity" evidence="5">
    <location>
        <begin position="53"/>
        <end position="62"/>
    </location>
</feature>
<keyword evidence="8" id="KW-1185">Reference proteome</keyword>
<keyword evidence="1" id="KW-0479">Metal-binding</keyword>
<name>A0AAE0MYR1_9PEZI</name>
<feature type="region of interest" description="Disordered" evidence="5">
    <location>
        <begin position="218"/>
        <end position="240"/>
    </location>
</feature>
<evidence type="ECO:0000259" key="6">
    <source>
        <dbReference type="PROSITE" id="PS50865"/>
    </source>
</evidence>
<dbReference type="Pfam" id="PF01753">
    <property type="entry name" value="zf-MYND"/>
    <property type="match status" value="1"/>
</dbReference>
<evidence type="ECO:0000313" key="7">
    <source>
        <dbReference type="EMBL" id="KAK3361882.1"/>
    </source>
</evidence>
<keyword evidence="3" id="KW-0862">Zinc</keyword>
<dbReference type="InterPro" id="IPR002893">
    <property type="entry name" value="Znf_MYND"/>
</dbReference>
<comment type="caution">
    <text evidence="7">The sequence shown here is derived from an EMBL/GenBank/DDBJ whole genome shotgun (WGS) entry which is preliminary data.</text>
</comment>
<keyword evidence="2 4" id="KW-0863">Zinc-finger</keyword>
<evidence type="ECO:0000256" key="5">
    <source>
        <dbReference type="SAM" id="MobiDB-lite"/>
    </source>
</evidence>
<evidence type="ECO:0000256" key="3">
    <source>
        <dbReference type="ARBA" id="ARBA00022833"/>
    </source>
</evidence>
<sequence length="240" mass="26580">MPACTACKKGPPEVSLKYCAKCSTTPYCSRDCQKDDWKTHKKICGKQDPPPRRSSAPPTSSALDAAVSDPFTRLDNGTWLYDRPEKDVFHLLIDAYRMRMEDNYKIDGKCDEDSIYGGSRDGVAGFQRFLDKVASKRGLLPAWWNEEKKAECVRYGQGEDPWARLDSAVEKADVSDHYNDGRFPMQLRMFGEAVYGIGPGGSNGTAMRKMLASMEGGGDGPFGGRPGVMSHFDVSGGRRR</sequence>
<evidence type="ECO:0000313" key="8">
    <source>
        <dbReference type="Proteomes" id="UP001287356"/>
    </source>
</evidence>
<dbReference type="PROSITE" id="PS50865">
    <property type="entry name" value="ZF_MYND_2"/>
    <property type="match status" value="1"/>
</dbReference>
<proteinExistence type="predicted"/>
<dbReference type="AlphaFoldDB" id="A0AAE0MYR1"/>